<dbReference type="Pfam" id="PF19486">
    <property type="entry name" value="DUF6022"/>
    <property type="match status" value="1"/>
</dbReference>
<keyword evidence="2" id="KW-1185">Reference proteome</keyword>
<name>A0ABR8AL51_9CYAN</name>
<reference evidence="1 2" key="1">
    <citation type="journal article" date="2020" name="ISME J.">
        <title>Comparative genomics reveals insights into cyanobacterial evolution and habitat adaptation.</title>
        <authorList>
            <person name="Chen M.Y."/>
            <person name="Teng W.K."/>
            <person name="Zhao L."/>
            <person name="Hu C.X."/>
            <person name="Zhou Y.K."/>
            <person name="Han B.P."/>
            <person name="Song L.R."/>
            <person name="Shu W.S."/>
        </authorList>
    </citation>
    <scope>NUCLEOTIDE SEQUENCE [LARGE SCALE GENOMIC DNA]</scope>
    <source>
        <strain evidence="1 2">FACHB-288</strain>
    </source>
</reference>
<gene>
    <name evidence="1" type="ORF">H6G24_31575</name>
</gene>
<dbReference type="EMBL" id="JACJQH010000072">
    <property type="protein sequence ID" value="MBD2199960.1"/>
    <property type="molecule type" value="Genomic_DNA"/>
</dbReference>
<protein>
    <submittedName>
        <fullName evidence="1">Uncharacterized protein</fullName>
    </submittedName>
</protein>
<dbReference type="Proteomes" id="UP000658514">
    <property type="component" value="Unassembled WGS sequence"/>
</dbReference>
<evidence type="ECO:0000313" key="2">
    <source>
        <dbReference type="Proteomes" id="UP000658514"/>
    </source>
</evidence>
<dbReference type="RefSeq" id="WP_190550199.1">
    <property type="nucleotide sequence ID" value="NZ_CAWPNO010000109.1"/>
</dbReference>
<accession>A0ABR8AL51</accession>
<evidence type="ECO:0000313" key="1">
    <source>
        <dbReference type="EMBL" id="MBD2199960.1"/>
    </source>
</evidence>
<proteinExistence type="predicted"/>
<sequence length="105" mass="12119">MKNSTHKGMEFLGMRFHAGGNREETNQQRWMWSTIKSREGDSLGTIVTITFHDHNQFRIPQQPGIIALAQTDTDAVVEVLSQFSTDFKNAHEFKIEYAEYLQSQN</sequence>
<dbReference type="InterPro" id="IPR046064">
    <property type="entry name" value="DUF6022"/>
</dbReference>
<comment type="caution">
    <text evidence="1">The sequence shown here is derived from an EMBL/GenBank/DDBJ whole genome shotgun (WGS) entry which is preliminary data.</text>
</comment>
<organism evidence="1 2">
    <name type="scientific">Calothrix parietina FACHB-288</name>
    <dbReference type="NCBI Taxonomy" id="2692896"/>
    <lineage>
        <taxon>Bacteria</taxon>
        <taxon>Bacillati</taxon>
        <taxon>Cyanobacteriota</taxon>
        <taxon>Cyanophyceae</taxon>
        <taxon>Nostocales</taxon>
        <taxon>Calotrichaceae</taxon>
        <taxon>Calothrix</taxon>
    </lineage>
</organism>